<dbReference type="GO" id="GO:0016740">
    <property type="term" value="F:transferase activity"/>
    <property type="evidence" value="ECO:0007669"/>
    <property type="project" value="UniProtKB-KW"/>
</dbReference>
<dbReference type="HOGENOM" id="CLU_1657781_0_0_9"/>
<accession>A5KPR7</accession>
<protein>
    <submittedName>
        <fullName evidence="2">Nucleotidyltransferase domain protein</fullName>
    </submittedName>
</protein>
<dbReference type="InterPro" id="IPR041633">
    <property type="entry name" value="Polbeta"/>
</dbReference>
<gene>
    <name evidence="2" type="ORF">RUMTOR_02252</name>
</gene>
<organism evidence="2 3">
    <name type="scientific">[Ruminococcus] torques ATCC 27756</name>
    <dbReference type="NCBI Taxonomy" id="411460"/>
    <lineage>
        <taxon>Bacteria</taxon>
        <taxon>Bacillati</taxon>
        <taxon>Bacillota</taxon>
        <taxon>Clostridia</taxon>
        <taxon>Lachnospirales</taxon>
        <taxon>Lachnospiraceae</taxon>
        <taxon>Mediterraneibacter</taxon>
    </lineage>
</organism>
<evidence type="ECO:0000313" key="2">
    <source>
        <dbReference type="EMBL" id="EDK23571.1"/>
    </source>
</evidence>
<dbReference type="InterPro" id="IPR043519">
    <property type="entry name" value="NT_sf"/>
</dbReference>
<dbReference type="Pfam" id="PF01381">
    <property type="entry name" value="HTH_3"/>
    <property type="match status" value="1"/>
</dbReference>
<dbReference type="InterPro" id="IPR010982">
    <property type="entry name" value="Lambda_DNA-bd_dom_sf"/>
</dbReference>
<dbReference type="Gene3D" id="1.10.260.40">
    <property type="entry name" value="lambda repressor-like DNA-binding domains"/>
    <property type="match status" value="1"/>
</dbReference>
<dbReference type="EMBL" id="AAVP02000013">
    <property type="protein sequence ID" value="EDK23571.1"/>
    <property type="molecule type" value="Genomic_DNA"/>
</dbReference>
<dbReference type="Pfam" id="PF18765">
    <property type="entry name" value="Polbeta"/>
    <property type="match status" value="1"/>
</dbReference>
<reference evidence="2 3" key="2">
    <citation type="submission" date="2007-04" db="EMBL/GenBank/DDBJ databases">
        <title>Draft genome sequence of Ruminococcus torques (ATCC 27756).</title>
        <authorList>
            <person name="Sudarsanam P."/>
            <person name="Ley R."/>
            <person name="Guruge J."/>
            <person name="Turnbaugh P.J."/>
            <person name="Mahowald M."/>
            <person name="Liep D."/>
            <person name="Gordon J."/>
        </authorList>
    </citation>
    <scope>NUCLEOTIDE SEQUENCE [LARGE SCALE GENOMIC DNA]</scope>
    <source>
        <strain evidence="2 3">ATCC 27756</strain>
    </source>
</reference>
<dbReference type="CDD" id="cd05403">
    <property type="entry name" value="NT_KNTase_like"/>
    <property type="match status" value="1"/>
</dbReference>
<dbReference type="SMART" id="SM00530">
    <property type="entry name" value="HTH_XRE"/>
    <property type="match status" value="1"/>
</dbReference>
<evidence type="ECO:0000313" key="3">
    <source>
        <dbReference type="Proteomes" id="UP000003577"/>
    </source>
</evidence>
<feature type="domain" description="HTH cro/C1-type" evidence="1">
    <location>
        <begin position="8"/>
        <end position="55"/>
    </location>
</feature>
<dbReference type="InterPro" id="IPR001387">
    <property type="entry name" value="Cro/C1-type_HTH"/>
</dbReference>
<keyword evidence="2" id="KW-0808">Transferase</keyword>
<dbReference type="PANTHER" id="PTHR43852">
    <property type="entry name" value="NUCLEOTIDYLTRANSFERASE"/>
    <property type="match status" value="1"/>
</dbReference>
<dbReference type="PROSITE" id="PS50943">
    <property type="entry name" value="HTH_CROC1"/>
    <property type="match status" value="1"/>
</dbReference>
<dbReference type="InterPro" id="IPR052930">
    <property type="entry name" value="TA_antitoxin_MntA"/>
</dbReference>
<reference evidence="2 3" key="1">
    <citation type="submission" date="2007-03" db="EMBL/GenBank/DDBJ databases">
        <authorList>
            <person name="Fulton L."/>
            <person name="Clifton S."/>
            <person name="Fulton B."/>
            <person name="Xu J."/>
            <person name="Minx P."/>
            <person name="Pepin K.H."/>
            <person name="Johnson M."/>
            <person name="Thiruvilangam P."/>
            <person name="Bhonagiri V."/>
            <person name="Nash W.E."/>
            <person name="Mardis E.R."/>
            <person name="Wilson R.K."/>
        </authorList>
    </citation>
    <scope>NUCLEOTIDE SEQUENCE [LARGE SCALE GENOMIC DNA]</scope>
    <source>
        <strain evidence="2 3">ATCC 27756</strain>
    </source>
</reference>
<sequence>MRWKNMMLRELRKQKKLTQAECAKYLGVPLRTYQNYETDAAKRTSIKYLYMLEKLEQYGFVDEDHGILSIQKIKDVCTDVFADYDIEYCYLFGSYAKGKATETSDVDLLIGTSVSGIHFYGLVEAIREGLHKRVDILNREQLESNLELINEILKDGIKIYG</sequence>
<name>A5KPR7_9FIRM</name>
<dbReference type="PaxDb" id="411460-RUMTOR_02252"/>
<comment type="caution">
    <text evidence="2">The sequence shown here is derived from an EMBL/GenBank/DDBJ whole genome shotgun (WGS) entry which is preliminary data.</text>
</comment>
<proteinExistence type="predicted"/>
<dbReference type="SUPFAM" id="SSF81301">
    <property type="entry name" value="Nucleotidyltransferase"/>
    <property type="match status" value="1"/>
</dbReference>
<dbReference type="Gene3D" id="3.30.460.10">
    <property type="entry name" value="Beta Polymerase, domain 2"/>
    <property type="match status" value="1"/>
</dbReference>
<dbReference type="PANTHER" id="PTHR43852:SF3">
    <property type="entry name" value="NUCLEOTIDYLTRANSFERASE"/>
    <property type="match status" value="1"/>
</dbReference>
<evidence type="ECO:0000259" key="1">
    <source>
        <dbReference type="PROSITE" id="PS50943"/>
    </source>
</evidence>
<dbReference type="Proteomes" id="UP000003577">
    <property type="component" value="Unassembled WGS sequence"/>
</dbReference>
<dbReference type="CDD" id="cd00093">
    <property type="entry name" value="HTH_XRE"/>
    <property type="match status" value="1"/>
</dbReference>
<dbReference type="AlphaFoldDB" id="A5KPR7"/>
<dbReference type="GO" id="GO:0003677">
    <property type="term" value="F:DNA binding"/>
    <property type="evidence" value="ECO:0007669"/>
    <property type="project" value="InterPro"/>
</dbReference>
<dbReference type="SUPFAM" id="SSF47413">
    <property type="entry name" value="lambda repressor-like DNA-binding domains"/>
    <property type="match status" value="1"/>
</dbReference>